<accession>A0A271ITQ7</accession>
<dbReference type="RefSeq" id="WP_095512582.1">
    <property type="nucleotide sequence ID" value="NZ_MQWD01000005.1"/>
</dbReference>
<proteinExistence type="predicted"/>
<comment type="caution">
    <text evidence="2">The sequence shown here is derived from an EMBL/GenBank/DDBJ whole genome shotgun (WGS) entry which is preliminary data.</text>
</comment>
<feature type="signal peptide" evidence="1">
    <location>
        <begin position="1"/>
        <end position="17"/>
    </location>
</feature>
<reference evidence="2 3" key="1">
    <citation type="submission" date="2016-11" db="EMBL/GenBank/DDBJ databases">
        <title>Study of marine rhodopsin-containing bacteria.</title>
        <authorList>
            <person name="Yoshizawa S."/>
            <person name="Kumagai Y."/>
            <person name="Kogure K."/>
        </authorList>
    </citation>
    <scope>NUCLEOTIDE SEQUENCE [LARGE SCALE GENOMIC DNA]</scope>
    <source>
        <strain evidence="2 3">SAORIC-28</strain>
    </source>
</reference>
<dbReference type="EMBL" id="MQWD01000005">
    <property type="protein sequence ID" value="PAP74616.1"/>
    <property type="molecule type" value="Genomic_DNA"/>
</dbReference>
<gene>
    <name evidence="2" type="ORF">BSZ37_20785</name>
</gene>
<evidence type="ECO:0000256" key="1">
    <source>
        <dbReference type="SAM" id="SignalP"/>
    </source>
</evidence>
<keyword evidence="1" id="KW-0732">Signal</keyword>
<evidence type="ECO:0000313" key="3">
    <source>
        <dbReference type="Proteomes" id="UP000216339"/>
    </source>
</evidence>
<evidence type="ECO:0008006" key="4">
    <source>
        <dbReference type="Google" id="ProtNLM"/>
    </source>
</evidence>
<keyword evidence="3" id="KW-1185">Reference proteome</keyword>
<evidence type="ECO:0000313" key="2">
    <source>
        <dbReference type="EMBL" id="PAP74616.1"/>
    </source>
</evidence>
<sequence length="237" mass="24397">MAALLLAALALSPQSAAQDDGCGGLLCTPSVTFEPSVAAGNAFGGPRVRDLATGEVRELDPDAQVLLVATVAVPTRLPRTSLGLQVLWTPFADTDSNPFTGYSAESLGEGAVAANAPLVEVSLDLALVERAQLGGWAAVGLGVVDQFGPAARPDDDGTYVQRFNLELAATGYPLAGLPEGRPGASFLRDVGVYVLLDYLTGLPDAGDEVRRGGRLYLDDASPWSVIGGVVIPLAPNL</sequence>
<protein>
    <recommendedName>
        <fullName evidence="4">Transporter</fullName>
    </recommendedName>
</protein>
<name>A0A271ITQ7_9BACT</name>
<feature type="chain" id="PRO_5012108595" description="Transporter" evidence="1">
    <location>
        <begin position="18"/>
        <end position="237"/>
    </location>
</feature>
<dbReference type="AlphaFoldDB" id="A0A271ITQ7"/>
<organism evidence="2 3">
    <name type="scientific">Rubrivirga marina</name>
    <dbReference type="NCBI Taxonomy" id="1196024"/>
    <lineage>
        <taxon>Bacteria</taxon>
        <taxon>Pseudomonadati</taxon>
        <taxon>Rhodothermota</taxon>
        <taxon>Rhodothermia</taxon>
        <taxon>Rhodothermales</taxon>
        <taxon>Rubricoccaceae</taxon>
        <taxon>Rubrivirga</taxon>
    </lineage>
</organism>
<dbReference type="Proteomes" id="UP000216339">
    <property type="component" value="Unassembled WGS sequence"/>
</dbReference>